<sequence length="161" mass="17643">MAVACRLTLQTIVWQCRASSVVRQLQRRHCSRTVGTVHRTGDGGARRRRHFAIRMATSSSSRSGGAPGTVEPSLTLFGVDVHASTMAQLGGVSTPIRAAPGGDDVVGQATKIARQHARHASQDADARRDLLQSVLSDLRDKVAEIERDRWMYEENSEYNAF</sequence>
<organism evidence="2 3">
    <name type="scientific">Plasmodiophora brassicae</name>
    <name type="common">Clubroot disease agent</name>
    <dbReference type="NCBI Taxonomy" id="37360"/>
    <lineage>
        <taxon>Eukaryota</taxon>
        <taxon>Sar</taxon>
        <taxon>Rhizaria</taxon>
        <taxon>Endomyxa</taxon>
        <taxon>Phytomyxea</taxon>
        <taxon>Plasmodiophorida</taxon>
        <taxon>Plasmodiophoridae</taxon>
        <taxon>Plasmodiophora</taxon>
    </lineage>
</organism>
<accession>A0A3P3YBA0</accession>
<keyword evidence="1" id="KW-0175">Coiled coil</keyword>
<dbReference type="Proteomes" id="UP000290189">
    <property type="component" value="Unassembled WGS sequence"/>
</dbReference>
<proteinExistence type="predicted"/>
<dbReference type="EMBL" id="OVEO01000007">
    <property type="protein sequence ID" value="SPQ97438.1"/>
    <property type="molecule type" value="Genomic_DNA"/>
</dbReference>
<reference evidence="2 3" key="1">
    <citation type="submission" date="2018-03" db="EMBL/GenBank/DDBJ databases">
        <authorList>
            <person name="Fogelqvist J."/>
        </authorList>
    </citation>
    <scope>NUCLEOTIDE SEQUENCE [LARGE SCALE GENOMIC DNA]</scope>
</reference>
<evidence type="ECO:0000256" key="1">
    <source>
        <dbReference type="SAM" id="Coils"/>
    </source>
</evidence>
<evidence type="ECO:0000313" key="2">
    <source>
        <dbReference type="EMBL" id="SPQ97438.1"/>
    </source>
</evidence>
<geneLocation type="mitochondrion" evidence="2"/>
<protein>
    <submittedName>
        <fullName evidence="2">Uncharacterized protein</fullName>
    </submittedName>
</protein>
<evidence type="ECO:0000313" key="3">
    <source>
        <dbReference type="Proteomes" id="UP000290189"/>
    </source>
</evidence>
<dbReference type="AlphaFoldDB" id="A0A3P3YBA0"/>
<gene>
    <name evidence="2" type="ORF">PLBR_LOCUS4653</name>
</gene>
<keyword evidence="2" id="KW-0496">Mitochondrion</keyword>
<name>A0A3P3YBA0_PLABS</name>
<feature type="coiled-coil region" evidence="1">
    <location>
        <begin position="128"/>
        <end position="155"/>
    </location>
</feature>